<organism evidence="9 10">
    <name type="scientific">Eiseniibacteriota bacterium</name>
    <dbReference type="NCBI Taxonomy" id="2212470"/>
    <lineage>
        <taxon>Bacteria</taxon>
        <taxon>Candidatus Eiseniibacteriota</taxon>
    </lineage>
</organism>
<dbReference type="GO" id="GO:0000166">
    <property type="term" value="F:nucleotide binding"/>
    <property type="evidence" value="ECO:0007669"/>
    <property type="project" value="UniProtKB-KW"/>
</dbReference>
<dbReference type="PANTHER" id="PTHR11606">
    <property type="entry name" value="GLUTAMATE DEHYDROGENASE"/>
    <property type="match status" value="1"/>
</dbReference>
<name>A0A7Y2E7J5_UNCEI</name>
<feature type="domain" description="Glutamate/phenylalanine/leucine/valine/L-tryptophan dehydrogenase C-terminal" evidence="8">
    <location>
        <begin position="187"/>
        <end position="468"/>
    </location>
</feature>
<dbReference type="GO" id="GO:0004352">
    <property type="term" value="F:glutamate dehydrogenase (NAD+) activity"/>
    <property type="evidence" value="ECO:0007669"/>
    <property type="project" value="TreeGrafter"/>
</dbReference>
<dbReference type="SMART" id="SM00839">
    <property type="entry name" value="ELFV_dehydrog"/>
    <property type="match status" value="1"/>
</dbReference>
<dbReference type="CDD" id="cd01076">
    <property type="entry name" value="NAD_bind_1_Glu_DH"/>
    <property type="match status" value="1"/>
</dbReference>
<evidence type="ECO:0000256" key="3">
    <source>
        <dbReference type="PIRNR" id="PIRNR000185"/>
    </source>
</evidence>
<dbReference type="InterPro" id="IPR006096">
    <property type="entry name" value="Glu/Leu/Phe/Val/Trp_DH_C"/>
</dbReference>
<comment type="caution">
    <text evidence="9">The sequence shown here is derived from an EMBL/GenBank/DDBJ whole genome shotgun (WGS) entry which is preliminary data.</text>
</comment>
<evidence type="ECO:0000256" key="7">
    <source>
        <dbReference type="RuleBase" id="RU004417"/>
    </source>
</evidence>
<dbReference type="PRINTS" id="PR00082">
    <property type="entry name" value="GLFDHDRGNASE"/>
</dbReference>
<dbReference type="GO" id="GO:0006538">
    <property type="term" value="P:L-glutamate catabolic process"/>
    <property type="evidence" value="ECO:0007669"/>
    <property type="project" value="TreeGrafter"/>
</dbReference>
<protein>
    <recommendedName>
        <fullName evidence="3">Glutamate dehydrogenase</fullName>
    </recommendedName>
</protein>
<evidence type="ECO:0000256" key="4">
    <source>
        <dbReference type="PIRSR" id="PIRSR000185-1"/>
    </source>
</evidence>
<dbReference type="InterPro" id="IPR033922">
    <property type="entry name" value="NAD_bind_Glu_DH"/>
</dbReference>
<gene>
    <name evidence="9" type="ORF">HKN21_07710</name>
</gene>
<dbReference type="EMBL" id="JABDJR010000304">
    <property type="protein sequence ID" value="NNF06631.1"/>
    <property type="molecule type" value="Genomic_DNA"/>
</dbReference>
<dbReference type="InterPro" id="IPR014362">
    <property type="entry name" value="Glu_DH"/>
</dbReference>
<accession>A0A7Y2E7J5</accession>
<dbReference type="Proteomes" id="UP000547674">
    <property type="component" value="Unassembled WGS sequence"/>
</dbReference>
<dbReference type="InterPro" id="IPR046346">
    <property type="entry name" value="Aminoacid_DH-like_N_sf"/>
</dbReference>
<feature type="active site" description="Proton donor" evidence="4">
    <location>
        <position position="106"/>
    </location>
</feature>
<keyword evidence="5" id="KW-0547">Nucleotide-binding</keyword>
<dbReference type="InterPro" id="IPR006095">
    <property type="entry name" value="Glu/Leu/Phe/Val/Trp_DH"/>
</dbReference>
<evidence type="ECO:0000256" key="2">
    <source>
        <dbReference type="ARBA" id="ARBA00023002"/>
    </source>
</evidence>
<evidence type="ECO:0000313" key="9">
    <source>
        <dbReference type="EMBL" id="NNF06631.1"/>
    </source>
</evidence>
<reference evidence="9 10" key="1">
    <citation type="submission" date="2020-03" db="EMBL/GenBank/DDBJ databases">
        <title>Metabolic flexibility allows generalist bacteria to become dominant in a frequently disturbed ecosystem.</title>
        <authorList>
            <person name="Chen Y.-J."/>
            <person name="Leung P.M."/>
            <person name="Bay S.K."/>
            <person name="Hugenholtz P."/>
            <person name="Kessler A.J."/>
            <person name="Shelley G."/>
            <person name="Waite D.W."/>
            <person name="Cook P.L."/>
            <person name="Greening C."/>
        </authorList>
    </citation>
    <scope>NUCLEOTIDE SEQUENCE [LARGE SCALE GENOMIC DNA]</scope>
    <source>
        <strain evidence="9">SS_bin_28</strain>
    </source>
</reference>
<dbReference type="InterPro" id="IPR006097">
    <property type="entry name" value="Glu/Leu/Phe/Val/Trp_DH_dimer"/>
</dbReference>
<keyword evidence="2 3" id="KW-0560">Oxidoreductase</keyword>
<proteinExistence type="inferred from homology"/>
<dbReference type="Pfam" id="PF00208">
    <property type="entry name" value="ELFV_dehydrog"/>
    <property type="match status" value="1"/>
</dbReference>
<feature type="site" description="Important for catalysis" evidence="6">
    <location>
        <position position="148"/>
    </location>
</feature>
<feature type="binding site" evidence="5">
    <location>
        <position position="233"/>
    </location>
    <ligand>
        <name>NAD(+)</name>
        <dbReference type="ChEBI" id="CHEBI:57540"/>
    </ligand>
</feature>
<feature type="binding site" evidence="5">
    <location>
        <position position="194"/>
    </location>
    <ligand>
        <name>NAD(+)</name>
        <dbReference type="ChEBI" id="CHEBI:57540"/>
    </ligand>
</feature>
<evidence type="ECO:0000256" key="5">
    <source>
        <dbReference type="PIRSR" id="PIRSR000185-2"/>
    </source>
</evidence>
<feature type="binding site" evidence="5">
    <location>
        <position position="362"/>
    </location>
    <ligand>
        <name>substrate</name>
    </ligand>
</feature>
<comment type="similarity">
    <text evidence="1 3 7">Belongs to the Glu/Leu/Phe/Val dehydrogenases family.</text>
</comment>
<dbReference type="FunFam" id="3.40.50.720:FF:000100">
    <property type="entry name" value="Glutamate dehydrogenase 1, mitochondrial"/>
    <property type="match status" value="1"/>
</dbReference>
<dbReference type="Gene3D" id="3.40.50.10860">
    <property type="entry name" value="Leucine Dehydrogenase, chain A, domain 1"/>
    <property type="match status" value="1"/>
</dbReference>
<sequence length="471" mass="51439">MSGKSSFFADVNRSFNRAATHLNYPKGLLDQVRACNSVYQTQFPVRMPGGKFKVVSAWRVEHSQHRLPTKGGIRYSHLVNADEVKALAALMTYKCAIVEVPFGGGKGGVKISTTKFNTEQLEAITRRYTAELIKKNFIGPGVDVPAPDYGTGEREMSWIMDTYATFHPGRIDAQACVTGKPVSQGGIRGRREATGLGVYFGTREVLNDTQLMKRIGLEPGLEGKTFVVQGLGNVGYFAAKFLSESGCKLVGISEREGTLANPNGLNLEDVMAHRRETGSVENFPGAKFNEDPSEALYVDCDILVPAALERQITSENADRIKAKVIAEGANGPTSANGEDMLHEAGKIVIPDLFLNAGGVTVSYFEWLKNLSHVRFGRMDRRLQERRGLDVVNAVEELTGKKVSATLQAEITHGADEQDVVRSGLEDTMVGAYEQIVEQILSNNEIKSLRTAAFTVAIDKVAKSYLELGVFP</sequence>
<dbReference type="PANTHER" id="PTHR11606:SF13">
    <property type="entry name" value="GLUTAMATE DEHYDROGENASE 1, MITOCHONDRIAL"/>
    <property type="match status" value="1"/>
</dbReference>
<evidence type="ECO:0000256" key="6">
    <source>
        <dbReference type="PIRSR" id="PIRSR000185-3"/>
    </source>
</evidence>
<dbReference type="InterPro" id="IPR036291">
    <property type="entry name" value="NAD(P)-bd_dom_sf"/>
</dbReference>
<dbReference type="SUPFAM" id="SSF51735">
    <property type="entry name" value="NAD(P)-binding Rossmann-fold domains"/>
    <property type="match status" value="1"/>
</dbReference>
<dbReference type="Pfam" id="PF02812">
    <property type="entry name" value="ELFV_dehydrog_N"/>
    <property type="match status" value="1"/>
</dbReference>
<evidence type="ECO:0000259" key="8">
    <source>
        <dbReference type="SMART" id="SM00839"/>
    </source>
</evidence>
<keyword evidence="5" id="KW-0520">NAD</keyword>
<dbReference type="AlphaFoldDB" id="A0A7Y2E7J5"/>
<dbReference type="PIRSF" id="PIRSF000185">
    <property type="entry name" value="Glu_DH"/>
    <property type="match status" value="1"/>
</dbReference>
<feature type="binding site" evidence="5">
    <location>
        <position position="94"/>
    </location>
    <ligand>
        <name>substrate</name>
    </ligand>
</feature>
<evidence type="ECO:0000256" key="1">
    <source>
        <dbReference type="ARBA" id="ARBA00006382"/>
    </source>
</evidence>
<feature type="binding site" evidence="5">
    <location>
        <position position="70"/>
    </location>
    <ligand>
        <name>substrate</name>
    </ligand>
</feature>
<evidence type="ECO:0000313" key="10">
    <source>
        <dbReference type="Proteomes" id="UP000547674"/>
    </source>
</evidence>
<dbReference type="SUPFAM" id="SSF53223">
    <property type="entry name" value="Aminoacid dehydrogenase-like, N-terminal domain"/>
    <property type="match status" value="1"/>
</dbReference>
<dbReference type="Gene3D" id="3.40.50.720">
    <property type="entry name" value="NAD(P)-binding Rossmann-like Domain"/>
    <property type="match status" value="1"/>
</dbReference>